<dbReference type="PANTHER" id="PTHR33630">
    <property type="entry name" value="CUTINASE RV1984C-RELATED-RELATED"/>
    <property type="match status" value="1"/>
</dbReference>
<evidence type="ECO:0000313" key="6">
    <source>
        <dbReference type="EMBL" id="GAO18988.1"/>
    </source>
</evidence>
<organism evidence="6 7">
    <name type="scientific">Ustilaginoidea virens</name>
    <name type="common">Rice false smut fungus</name>
    <name type="synonym">Villosiclava virens</name>
    <dbReference type="NCBI Taxonomy" id="1159556"/>
    <lineage>
        <taxon>Eukaryota</taxon>
        <taxon>Fungi</taxon>
        <taxon>Dikarya</taxon>
        <taxon>Ascomycota</taxon>
        <taxon>Pezizomycotina</taxon>
        <taxon>Sordariomycetes</taxon>
        <taxon>Hypocreomycetidae</taxon>
        <taxon>Hypocreales</taxon>
        <taxon>Clavicipitaceae</taxon>
        <taxon>Ustilaginoidea</taxon>
    </lineage>
</organism>
<name>A0A1B5L6W2_USTVR</name>
<dbReference type="EMBL" id="BBTG02000063">
    <property type="protein sequence ID" value="GAO18988.1"/>
    <property type="molecule type" value="Genomic_DNA"/>
</dbReference>
<keyword evidence="5" id="KW-0732">Signal</keyword>
<comment type="caution">
    <text evidence="6">The sequence shown here is derived from an EMBL/GenBank/DDBJ whole genome shotgun (WGS) entry which is preliminary data.</text>
</comment>
<dbReference type="Pfam" id="PF01083">
    <property type="entry name" value="Cutinase"/>
    <property type="match status" value="1"/>
</dbReference>
<feature type="transmembrane region" description="Helical" evidence="4">
    <location>
        <begin position="236"/>
        <end position="256"/>
    </location>
</feature>
<evidence type="ECO:0000256" key="2">
    <source>
        <dbReference type="ARBA" id="ARBA00023157"/>
    </source>
</evidence>
<dbReference type="SMART" id="SM01110">
    <property type="entry name" value="Cutinase"/>
    <property type="match status" value="1"/>
</dbReference>
<proteinExistence type="predicted"/>
<keyword evidence="1" id="KW-0378">Hydrolase</keyword>
<reference evidence="7" key="1">
    <citation type="journal article" date="2016" name="Genome Announc.">
        <title>Genome sequence of Ustilaginoidea virens IPU010, a rice pathogenic fungus causing false smut.</title>
        <authorList>
            <person name="Kumagai T."/>
            <person name="Ishii T."/>
            <person name="Terai G."/>
            <person name="Umemura M."/>
            <person name="Machida M."/>
            <person name="Asai K."/>
        </authorList>
    </citation>
    <scope>NUCLEOTIDE SEQUENCE [LARGE SCALE GENOMIC DNA]</scope>
    <source>
        <strain evidence="7">IPU010</strain>
    </source>
</reference>
<dbReference type="Proteomes" id="UP000054053">
    <property type="component" value="Unassembled WGS sequence"/>
</dbReference>
<dbReference type="InterPro" id="IPR029058">
    <property type="entry name" value="AB_hydrolase_fold"/>
</dbReference>
<evidence type="ECO:0000256" key="4">
    <source>
        <dbReference type="SAM" id="Phobius"/>
    </source>
</evidence>
<accession>A0A1B5L6W2</accession>
<keyword evidence="4" id="KW-1133">Transmembrane helix</keyword>
<gene>
    <name evidence="6" type="ORF">UVI_02060610</name>
</gene>
<protein>
    <recommendedName>
        <fullName evidence="8">Acetylxylan esterase 2</fullName>
    </recommendedName>
</protein>
<dbReference type="Gene3D" id="3.40.50.1820">
    <property type="entry name" value="alpha/beta hydrolase"/>
    <property type="match status" value="2"/>
</dbReference>
<feature type="signal peptide" evidence="5">
    <location>
        <begin position="1"/>
        <end position="18"/>
    </location>
</feature>
<evidence type="ECO:0000256" key="1">
    <source>
        <dbReference type="ARBA" id="ARBA00022801"/>
    </source>
</evidence>
<dbReference type="InterPro" id="IPR000675">
    <property type="entry name" value="Cutinase/axe"/>
</dbReference>
<sequence length="259" mass="26384">MKHILLPVALLAARATVPAPEPGDSAQGCAKGLYLISARGTGEAAGIGAAGTIIGRQIKEQIKDSKVVALDYPASFSDPAYALSVANGTRSLADLITEHVKSCPDDKIALMGYSQGAQLTLDTLCGSDEKGFAKTEPISPADIDNHASWCDTGDVYCDSGNDTATHGQYLPRYGTEIAKFLVEKYQDSNTGASLNASASQPATAAATSSSSSPSGTAVGTSSPAATTTRAVSVANVLNIASSGLFVALPAALAAVFHMM</sequence>
<dbReference type="GO" id="GO:0052689">
    <property type="term" value="F:carboxylic ester hydrolase activity"/>
    <property type="evidence" value="ECO:0007669"/>
    <property type="project" value="UniProtKB-ARBA"/>
</dbReference>
<dbReference type="SUPFAM" id="SSF53474">
    <property type="entry name" value="alpha/beta-Hydrolases"/>
    <property type="match status" value="1"/>
</dbReference>
<evidence type="ECO:0000256" key="5">
    <source>
        <dbReference type="SAM" id="SignalP"/>
    </source>
</evidence>
<feature type="region of interest" description="Disordered" evidence="3">
    <location>
        <begin position="204"/>
        <end position="224"/>
    </location>
</feature>
<feature type="chain" id="PRO_5008577737" description="Acetylxylan esterase 2" evidence="5">
    <location>
        <begin position="19"/>
        <end position="259"/>
    </location>
</feature>
<evidence type="ECO:0000313" key="7">
    <source>
        <dbReference type="Proteomes" id="UP000054053"/>
    </source>
</evidence>
<feature type="compositionally biased region" description="Low complexity" evidence="3">
    <location>
        <begin position="204"/>
        <end position="223"/>
    </location>
</feature>
<evidence type="ECO:0000256" key="3">
    <source>
        <dbReference type="SAM" id="MobiDB-lite"/>
    </source>
</evidence>
<dbReference type="AlphaFoldDB" id="A0A1B5L6W2"/>
<keyword evidence="2" id="KW-1015">Disulfide bond</keyword>
<dbReference type="PANTHER" id="PTHR33630:SF9">
    <property type="entry name" value="CUTINASE 4"/>
    <property type="match status" value="1"/>
</dbReference>
<keyword evidence="4" id="KW-0472">Membrane</keyword>
<evidence type="ECO:0008006" key="8">
    <source>
        <dbReference type="Google" id="ProtNLM"/>
    </source>
</evidence>
<keyword evidence="4" id="KW-0812">Transmembrane</keyword>